<organism evidence="1 2">
    <name type="scientific">Hypoxylon rubiginosum</name>
    <dbReference type="NCBI Taxonomy" id="110542"/>
    <lineage>
        <taxon>Eukaryota</taxon>
        <taxon>Fungi</taxon>
        <taxon>Dikarya</taxon>
        <taxon>Ascomycota</taxon>
        <taxon>Pezizomycotina</taxon>
        <taxon>Sordariomycetes</taxon>
        <taxon>Xylariomycetidae</taxon>
        <taxon>Xylariales</taxon>
        <taxon>Hypoxylaceae</taxon>
        <taxon>Hypoxylon</taxon>
    </lineage>
</organism>
<dbReference type="Proteomes" id="UP001497700">
    <property type="component" value="Unassembled WGS sequence"/>
</dbReference>
<protein>
    <submittedName>
        <fullName evidence="1">Uncharacterized protein</fullName>
    </submittedName>
</protein>
<proteinExistence type="predicted"/>
<accession>A0ACB9YTH0</accession>
<gene>
    <name evidence="1" type="ORF">F4820DRAFT_460318</name>
</gene>
<evidence type="ECO:0000313" key="1">
    <source>
        <dbReference type="EMBL" id="KAI4862305.1"/>
    </source>
</evidence>
<sequence>MKSSVALIQPLVALTIAGIVHPRQGIDTSLVDSAPSPTSASIPIGPTADTTSYDLSQATESATASPLPVKTEPTSHKVEARQTACQPNPTGAGPTVSPDTDSAFSANAAFSTIAIAAPTPDGYNQTFVNLHARSEAFGYLGFVIVDSYDTAGCADQCDTVFEGCQSFNIFFERDPVVAPARGCRDPPSTTNIKCVFWGGDLAAGTATNTNGQFLVDFHVVVAGSNGYTLIAAPEVPGYDGEPTGNNTIDAPPSDTDGGRGGRGGGTYIGSRIFTDTYFDPQLCAAACDAQNKYNLAHPPSRGQPQICRFFTTYLIYRNGEPVGQYCALYTQYYPPSFATNGGTRNGRDTFAVRNAFSYRNRRAPRV</sequence>
<comment type="caution">
    <text evidence="1">The sequence shown here is derived from an EMBL/GenBank/DDBJ whole genome shotgun (WGS) entry which is preliminary data.</text>
</comment>
<dbReference type="EMBL" id="MU393529">
    <property type="protein sequence ID" value="KAI4862305.1"/>
    <property type="molecule type" value="Genomic_DNA"/>
</dbReference>
<name>A0ACB9YTH0_9PEZI</name>
<keyword evidence="2" id="KW-1185">Reference proteome</keyword>
<evidence type="ECO:0000313" key="2">
    <source>
        <dbReference type="Proteomes" id="UP001497700"/>
    </source>
</evidence>
<reference evidence="1 2" key="1">
    <citation type="journal article" date="2022" name="New Phytol.">
        <title>Ecological generalism drives hyperdiversity of secondary metabolite gene clusters in xylarialean endophytes.</title>
        <authorList>
            <person name="Franco M.E.E."/>
            <person name="Wisecaver J.H."/>
            <person name="Arnold A.E."/>
            <person name="Ju Y.M."/>
            <person name="Slot J.C."/>
            <person name="Ahrendt S."/>
            <person name="Moore L.P."/>
            <person name="Eastman K.E."/>
            <person name="Scott K."/>
            <person name="Konkel Z."/>
            <person name="Mondo S.J."/>
            <person name="Kuo A."/>
            <person name="Hayes R.D."/>
            <person name="Haridas S."/>
            <person name="Andreopoulos B."/>
            <person name="Riley R."/>
            <person name="LaButti K."/>
            <person name="Pangilinan J."/>
            <person name="Lipzen A."/>
            <person name="Amirebrahimi M."/>
            <person name="Yan J."/>
            <person name="Adam C."/>
            <person name="Keymanesh K."/>
            <person name="Ng V."/>
            <person name="Louie K."/>
            <person name="Northen T."/>
            <person name="Drula E."/>
            <person name="Henrissat B."/>
            <person name="Hsieh H.M."/>
            <person name="Youens-Clark K."/>
            <person name="Lutzoni F."/>
            <person name="Miadlikowska J."/>
            <person name="Eastwood D.C."/>
            <person name="Hamelin R.C."/>
            <person name="Grigoriev I.V."/>
            <person name="U'Ren J.M."/>
        </authorList>
    </citation>
    <scope>NUCLEOTIDE SEQUENCE [LARGE SCALE GENOMIC DNA]</scope>
    <source>
        <strain evidence="1 2">CBS 119005</strain>
    </source>
</reference>